<protein>
    <submittedName>
        <fullName evidence="2">Uncharacterized protein</fullName>
    </submittedName>
</protein>
<feature type="compositionally biased region" description="Polar residues" evidence="1">
    <location>
        <begin position="51"/>
        <end position="60"/>
    </location>
</feature>
<dbReference type="AlphaFoldDB" id="A0ABD1X416"/>
<reference evidence="3" key="1">
    <citation type="submission" date="2024-07" db="EMBL/GenBank/DDBJ databases">
        <title>Two chromosome-level genome assemblies of Korean endemic species Abeliophyllum distichum and Forsythia ovata (Oleaceae).</title>
        <authorList>
            <person name="Jang H."/>
        </authorList>
    </citation>
    <scope>NUCLEOTIDE SEQUENCE [LARGE SCALE GENOMIC DNA]</scope>
</reference>
<organism evidence="2 3">
    <name type="scientific">Forsythia ovata</name>
    <dbReference type="NCBI Taxonomy" id="205694"/>
    <lineage>
        <taxon>Eukaryota</taxon>
        <taxon>Viridiplantae</taxon>
        <taxon>Streptophyta</taxon>
        <taxon>Embryophyta</taxon>
        <taxon>Tracheophyta</taxon>
        <taxon>Spermatophyta</taxon>
        <taxon>Magnoliopsida</taxon>
        <taxon>eudicotyledons</taxon>
        <taxon>Gunneridae</taxon>
        <taxon>Pentapetalae</taxon>
        <taxon>asterids</taxon>
        <taxon>lamiids</taxon>
        <taxon>Lamiales</taxon>
        <taxon>Oleaceae</taxon>
        <taxon>Forsythieae</taxon>
        <taxon>Forsythia</taxon>
    </lineage>
</organism>
<keyword evidence="3" id="KW-1185">Reference proteome</keyword>
<feature type="region of interest" description="Disordered" evidence="1">
    <location>
        <begin position="1"/>
        <end position="101"/>
    </location>
</feature>
<evidence type="ECO:0000256" key="1">
    <source>
        <dbReference type="SAM" id="MobiDB-lite"/>
    </source>
</evidence>
<comment type="caution">
    <text evidence="2">The sequence shown here is derived from an EMBL/GenBank/DDBJ whole genome shotgun (WGS) entry which is preliminary data.</text>
</comment>
<gene>
    <name evidence="2" type="ORF">Fot_01159</name>
</gene>
<feature type="compositionally biased region" description="Polar residues" evidence="1">
    <location>
        <begin position="70"/>
        <end position="79"/>
    </location>
</feature>
<dbReference type="EMBL" id="JBFOLJ010000001">
    <property type="protein sequence ID" value="KAL2556420.1"/>
    <property type="molecule type" value="Genomic_DNA"/>
</dbReference>
<name>A0ABD1X416_9LAMI</name>
<evidence type="ECO:0000313" key="2">
    <source>
        <dbReference type="EMBL" id="KAL2556420.1"/>
    </source>
</evidence>
<feature type="compositionally biased region" description="Polar residues" evidence="1">
    <location>
        <begin position="32"/>
        <end position="42"/>
    </location>
</feature>
<dbReference type="Proteomes" id="UP001604277">
    <property type="component" value="Unassembled WGS sequence"/>
</dbReference>
<accession>A0ABD1X416</accession>
<proteinExistence type="predicted"/>
<evidence type="ECO:0000313" key="3">
    <source>
        <dbReference type="Proteomes" id="UP001604277"/>
    </source>
</evidence>
<sequence length="101" mass="10550">METSIEQGSGLGPDEQKGDVGIVPSPDLDYQSGKSSLTQKGSSRADVSEGRISTNWTSESVEGRDEILPSSRQEPASGNGTIGAVGISDNAITETKGTEWH</sequence>